<organism evidence="9 10">
    <name type="scientific">Ilyomonas limi</name>
    <dbReference type="NCBI Taxonomy" id="2575867"/>
    <lineage>
        <taxon>Bacteria</taxon>
        <taxon>Pseudomonadati</taxon>
        <taxon>Bacteroidota</taxon>
        <taxon>Chitinophagia</taxon>
        <taxon>Chitinophagales</taxon>
        <taxon>Chitinophagaceae</taxon>
        <taxon>Ilyomonas</taxon>
    </lineage>
</organism>
<dbReference type="PANTHER" id="PTHR30572:SF18">
    <property type="entry name" value="ABC-TYPE MACROLIDE FAMILY EXPORT SYSTEM PERMEASE COMPONENT 2"/>
    <property type="match status" value="1"/>
</dbReference>
<feature type="transmembrane region" description="Helical" evidence="6">
    <location>
        <begin position="665"/>
        <end position="689"/>
    </location>
</feature>
<dbReference type="PANTHER" id="PTHR30572">
    <property type="entry name" value="MEMBRANE COMPONENT OF TRANSPORTER-RELATED"/>
    <property type="match status" value="1"/>
</dbReference>
<evidence type="ECO:0000256" key="6">
    <source>
        <dbReference type="SAM" id="Phobius"/>
    </source>
</evidence>
<dbReference type="PROSITE" id="PS51257">
    <property type="entry name" value="PROKAR_LIPOPROTEIN"/>
    <property type="match status" value="1"/>
</dbReference>
<feature type="transmembrane region" description="Helical" evidence="6">
    <location>
        <begin position="749"/>
        <end position="769"/>
    </location>
</feature>
<feature type="transmembrane region" description="Helical" evidence="6">
    <location>
        <begin position="21"/>
        <end position="41"/>
    </location>
</feature>
<keyword evidence="5 6" id="KW-0472">Membrane</keyword>
<feature type="transmembrane region" description="Helical" evidence="6">
    <location>
        <begin position="701"/>
        <end position="729"/>
    </location>
</feature>
<dbReference type="EMBL" id="SZQL01000008">
    <property type="protein sequence ID" value="TKK68277.1"/>
    <property type="molecule type" value="Genomic_DNA"/>
</dbReference>
<evidence type="ECO:0000256" key="4">
    <source>
        <dbReference type="ARBA" id="ARBA00022989"/>
    </source>
</evidence>
<evidence type="ECO:0000259" key="8">
    <source>
        <dbReference type="Pfam" id="PF12704"/>
    </source>
</evidence>
<feature type="transmembrane region" description="Helical" evidence="6">
    <location>
        <begin position="278"/>
        <end position="300"/>
    </location>
</feature>
<dbReference type="AlphaFoldDB" id="A0A4U3L411"/>
<dbReference type="InterPro" id="IPR003838">
    <property type="entry name" value="ABC3_permease_C"/>
</dbReference>
<keyword evidence="3 6" id="KW-0812">Transmembrane</keyword>
<evidence type="ECO:0000256" key="2">
    <source>
        <dbReference type="ARBA" id="ARBA00022475"/>
    </source>
</evidence>
<comment type="subcellular location">
    <subcellularLocation>
        <location evidence="1">Cell membrane</location>
        <topology evidence="1">Multi-pass membrane protein</topology>
    </subcellularLocation>
</comment>
<gene>
    <name evidence="9" type="ORF">FC093_11620</name>
</gene>
<sequence>MFKNYLKIAFRNLQRHKAYSFLNIAGLAIGMACSIFILLWVQNELSYDRFHKNADHLYRLTASVEDFKAAVSPAGMAAGLQSELPEIESAMRISKPATVLFETGDRKFEERNVLYVDANFLQVFSFRLVKGNRSTALQQANGILITENIAKKYFGDQNPIGKILRKDNQENVVVAGVLANAPSNSHLQFDIVAPMSAIATTNYDIKNSTWGNFDFYTYIQLKKSAAATNANLLGLAAHINNIFQKHNNSLKVAFHLQPLTSIHLHSDLQIDLPGNGNILYVNIFFAVAIFILAVACINFMNLATARSARRAKEVGLRKVVGASRVQVMLQFLGESLLISFVSLCLAVVIVWLLLPAFNHLAEKNLSLHLLDSHMLLTLAAIAFCTGLLSGSYPAIFLSGFTPATVLKGKLKPGTGNLLFRNGLVITQFVVSIVLLAGTAVVYKQLNFIKDKNLGFNKSNLLYINMTGDLWSKQQALKSELQQNPYTSDYTVVSDLPANLTTGTVDVQWEGKDSRQQIVVPSIDIDEHFMDVFQMKMLAGRSFSSAFAGDTSNYVVNEKALAMMGMNVDEAVGKNISFADRKGTIIGVVKDFNFKPLQYAIDPLVLRLNRYGGIVVVRARAGATEATIHALEQISHELNPAYPFTYHFLDKDLDNQYKGEQQMGSIFNLFAILAVFISCLGLYGLSAFMAEQRTKEIGVRKVLGASVFNIVYLLSGSFTKLIVVAMVIAVPVSYVAIHHWLNSFAYRVDVSWIFFVVACVAALVIALLTVSYESIKAAIANPVKNLRTE</sequence>
<dbReference type="InterPro" id="IPR025857">
    <property type="entry name" value="MacB_PCD"/>
</dbReference>
<dbReference type="GO" id="GO:0005886">
    <property type="term" value="C:plasma membrane"/>
    <property type="evidence" value="ECO:0007669"/>
    <property type="project" value="UniProtKB-SubCell"/>
</dbReference>
<dbReference type="GO" id="GO:0022857">
    <property type="term" value="F:transmembrane transporter activity"/>
    <property type="evidence" value="ECO:0007669"/>
    <property type="project" value="TreeGrafter"/>
</dbReference>
<feature type="transmembrane region" description="Helical" evidence="6">
    <location>
        <begin position="336"/>
        <end position="354"/>
    </location>
</feature>
<feature type="transmembrane region" description="Helical" evidence="6">
    <location>
        <begin position="418"/>
        <end position="442"/>
    </location>
</feature>
<evidence type="ECO:0000313" key="9">
    <source>
        <dbReference type="EMBL" id="TKK68277.1"/>
    </source>
</evidence>
<name>A0A4U3L411_9BACT</name>
<dbReference type="RefSeq" id="WP_137261956.1">
    <property type="nucleotide sequence ID" value="NZ_SZQL01000008.1"/>
</dbReference>
<keyword evidence="10" id="KW-1185">Reference proteome</keyword>
<comment type="caution">
    <text evidence="9">The sequence shown here is derived from an EMBL/GenBank/DDBJ whole genome shotgun (WGS) entry which is preliminary data.</text>
</comment>
<feature type="domain" description="ABC3 transporter permease C-terminal" evidence="7">
    <location>
        <begin position="668"/>
        <end position="780"/>
    </location>
</feature>
<evidence type="ECO:0000256" key="5">
    <source>
        <dbReference type="ARBA" id="ARBA00023136"/>
    </source>
</evidence>
<evidence type="ECO:0000313" key="10">
    <source>
        <dbReference type="Proteomes" id="UP000305848"/>
    </source>
</evidence>
<evidence type="ECO:0000256" key="3">
    <source>
        <dbReference type="ARBA" id="ARBA00022692"/>
    </source>
</evidence>
<evidence type="ECO:0000259" key="7">
    <source>
        <dbReference type="Pfam" id="PF02687"/>
    </source>
</evidence>
<feature type="transmembrane region" description="Helical" evidence="6">
    <location>
        <begin position="374"/>
        <end position="397"/>
    </location>
</feature>
<dbReference type="InterPro" id="IPR050250">
    <property type="entry name" value="Macrolide_Exporter_MacB"/>
</dbReference>
<keyword evidence="2" id="KW-1003">Cell membrane</keyword>
<dbReference type="Proteomes" id="UP000305848">
    <property type="component" value="Unassembled WGS sequence"/>
</dbReference>
<accession>A0A4U3L411</accession>
<proteinExistence type="predicted"/>
<evidence type="ECO:0000256" key="1">
    <source>
        <dbReference type="ARBA" id="ARBA00004651"/>
    </source>
</evidence>
<dbReference type="Pfam" id="PF12704">
    <property type="entry name" value="MacB_PCD"/>
    <property type="match status" value="1"/>
</dbReference>
<protein>
    <submittedName>
        <fullName evidence="9">FtsX-like permease family protein</fullName>
    </submittedName>
</protein>
<dbReference type="OrthoDB" id="5933722at2"/>
<keyword evidence="4 6" id="KW-1133">Transmembrane helix</keyword>
<dbReference type="Pfam" id="PF02687">
    <property type="entry name" value="FtsX"/>
    <property type="match status" value="2"/>
</dbReference>
<reference evidence="9 10" key="1">
    <citation type="submission" date="2019-05" db="EMBL/GenBank/DDBJ databases">
        <title>Panacibacter sp. strain 17mud1-8 Genome sequencing and assembly.</title>
        <authorList>
            <person name="Chhetri G."/>
        </authorList>
    </citation>
    <scope>NUCLEOTIDE SEQUENCE [LARGE SCALE GENOMIC DNA]</scope>
    <source>
        <strain evidence="9 10">17mud1-8</strain>
    </source>
</reference>
<feature type="domain" description="ABC3 transporter permease C-terminal" evidence="7">
    <location>
        <begin position="286"/>
        <end position="392"/>
    </location>
</feature>
<feature type="domain" description="MacB-like periplasmic core" evidence="8">
    <location>
        <begin position="20"/>
        <end position="229"/>
    </location>
</feature>